<evidence type="ECO:0000313" key="2">
    <source>
        <dbReference type="Proteomes" id="UP000198656"/>
    </source>
</evidence>
<dbReference type="Gene3D" id="3.40.50.2300">
    <property type="match status" value="1"/>
</dbReference>
<dbReference type="AlphaFoldDB" id="A0A1G8CIY2"/>
<gene>
    <name evidence="1" type="ORF">SAMN05443529_113114</name>
</gene>
<protein>
    <submittedName>
        <fullName evidence="1">Uncharacterized protein</fullName>
    </submittedName>
</protein>
<dbReference type="RefSeq" id="WP_176786158.1">
    <property type="nucleotide sequence ID" value="NZ_FNCP01000013.1"/>
</dbReference>
<evidence type="ECO:0000313" key="1">
    <source>
        <dbReference type="EMBL" id="SDH45396.1"/>
    </source>
</evidence>
<name>A0A1G8CIY2_9FIRM</name>
<dbReference type="STRING" id="1121419.SAMN05443529_113114"/>
<accession>A0A1G8CIY2</accession>
<reference evidence="2" key="1">
    <citation type="submission" date="2016-10" db="EMBL/GenBank/DDBJ databases">
        <authorList>
            <person name="Varghese N."/>
            <person name="Submissions S."/>
        </authorList>
    </citation>
    <scope>NUCLEOTIDE SEQUENCE [LARGE SCALE GENOMIC DNA]</scope>
    <source>
        <strain evidence="2">DSM 8344</strain>
    </source>
</reference>
<organism evidence="1 2">
    <name type="scientific">Desulfosporosinus hippei DSM 8344</name>
    <dbReference type="NCBI Taxonomy" id="1121419"/>
    <lineage>
        <taxon>Bacteria</taxon>
        <taxon>Bacillati</taxon>
        <taxon>Bacillota</taxon>
        <taxon>Clostridia</taxon>
        <taxon>Eubacteriales</taxon>
        <taxon>Desulfitobacteriaceae</taxon>
        <taxon>Desulfosporosinus</taxon>
    </lineage>
</organism>
<keyword evidence="2" id="KW-1185">Reference proteome</keyword>
<dbReference type="EMBL" id="FNCP01000013">
    <property type="protein sequence ID" value="SDH45396.1"/>
    <property type="molecule type" value="Genomic_DNA"/>
</dbReference>
<sequence>MKYIIADAKKQNSIILVSSHEEYAVEAFEWEADGFLLLSVNKDNIKRLLLRVLEE</sequence>
<dbReference type="Proteomes" id="UP000198656">
    <property type="component" value="Unassembled WGS sequence"/>
</dbReference>
<proteinExistence type="predicted"/>